<gene>
    <name evidence="6" type="primary">CCL24</name>
</gene>
<dbReference type="AlphaFoldDB" id="A0A9B0T752"/>
<evidence type="ECO:0000256" key="2">
    <source>
        <dbReference type="ARBA" id="ARBA00022514"/>
    </source>
</evidence>
<dbReference type="GO" id="GO:0061844">
    <property type="term" value="P:antimicrobial humoral immune response mediated by antimicrobial peptide"/>
    <property type="evidence" value="ECO:0007669"/>
    <property type="project" value="TreeGrafter"/>
</dbReference>
<dbReference type="CTD" id="6369"/>
<dbReference type="GO" id="GO:0030335">
    <property type="term" value="P:positive regulation of cell migration"/>
    <property type="evidence" value="ECO:0007669"/>
    <property type="project" value="TreeGrafter"/>
</dbReference>
<feature type="chain" id="PRO_5038469384" evidence="3">
    <location>
        <begin position="27"/>
        <end position="118"/>
    </location>
</feature>
<dbReference type="GO" id="GO:0008009">
    <property type="term" value="F:chemokine activity"/>
    <property type="evidence" value="ECO:0007669"/>
    <property type="project" value="InterPro"/>
</dbReference>
<comment type="similarity">
    <text evidence="1">Belongs to the intercrine beta (chemokine CC) family.</text>
</comment>
<keyword evidence="2" id="KW-0202">Cytokine</keyword>
<dbReference type="GO" id="GO:0005615">
    <property type="term" value="C:extracellular space"/>
    <property type="evidence" value="ECO:0007669"/>
    <property type="project" value="UniProtKB-KW"/>
</dbReference>
<dbReference type="PANTHER" id="PTHR12015">
    <property type="entry name" value="SMALL INDUCIBLE CYTOKINE A"/>
    <property type="match status" value="1"/>
</dbReference>
<evidence type="ECO:0000256" key="1">
    <source>
        <dbReference type="ARBA" id="ARBA00010868"/>
    </source>
</evidence>
<sequence length="118" mass="12605">MAGPATLITSLLLLALCTYHISPAGSVVIPSSCCMTFVSKQVPEGIVATYTLSSGSVCPKAGVIFTTKKGKKFCGDPKQKWVQRYMKNIDAKRKAAPGAKALRRKAAVQRHPANNITI</sequence>
<dbReference type="SUPFAM" id="SSF54117">
    <property type="entry name" value="Interleukin 8-like chemokines"/>
    <property type="match status" value="1"/>
</dbReference>
<dbReference type="Proteomes" id="UP000504623">
    <property type="component" value="Unplaced"/>
</dbReference>
<accession>A0A9B0T752</accession>
<name>A0A9B0T752_CHRAS</name>
<dbReference type="SMART" id="SM00199">
    <property type="entry name" value="SCY"/>
    <property type="match status" value="1"/>
</dbReference>
<dbReference type="GO" id="GO:0006954">
    <property type="term" value="P:inflammatory response"/>
    <property type="evidence" value="ECO:0007669"/>
    <property type="project" value="TreeGrafter"/>
</dbReference>
<keyword evidence="3" id="KW-0732">Signal</keyword>
<dbReference type="RefSeq" id="XP_006859748.1">
    <property type="nucleotide sequence ID" value="XM_006859686.1"/>
</dbReference>
<reference evidence="6" key="1">
    <citation type="submission" date="2025-08" db="UniProtKB">
        <authorList>
            <consortium name="RefSeq"/>
        </authorList>
    </citation>
    <scope>IDENTIFICATION</scope>
    <source>
        <tissue evidence="6">Spleen</tissue>
    </source>
</reference>
<dbReference type="OrthoDB" id="9834099at2759"/>
<dbReference type="InterPro" id="IPR036048">
    <property type="entry name" value="Interleukin_8-like_sf"/>
</dbReference>
<dbReference type="InterPro" id="IPR039809">
    <property type="entry name" value="Chemokine_b/g/d"/>
</dbReference>
<proteinExistence type="inferred from homology"/>
<evidence type="ECO:0000259" key="4">
    <source>
        <dbReference type="SMART" id="SM00199"/>
    </source>
</evidence>
<dbReference type="CDD" id="cd00272">
    <property type="entry name" value="Chemokine_CC"/>
    <property type="match status" value="1"/>
</dbReference>
<keyword evidence="5" id="KW-1185">Reference proteome</keyword>
<evidence type="ECO:0000313" key="6">
    <source>
        <dbReference type="RefSeq" id="XP_006859748.1"/>
    </source>
</evidence>
<dbReference type="GeneID" id="102816838"/>
<dbReference type="Pfam" id="PF00048">
    <property type="entry name" value="IL8"/>
    <property type="match status" value="1"/>
</dbReference>
<dbReference type="FunFam" id="2.40.50.40:FF:000002">
    <property type="entry name" value="C-C motif chemokine"/>
    <property type="match status" value="1"/>
</dbReference>
<dbReference type="InterPro" id="IPR001811">
    <property type="entry name" value="Chemokine_IL8-like_dom"/>
</dbReference>
<dbReference type="PANTHER" id="PTHR12015:SF100">
    <property type="entry name" value="C-C MOTIF CHEMOKINE 24"/>
    <property type="match status" value="1"/>
</dbReference>
<evidence type="ECO:0000256" key="3">
    <source>
        <dbReference type="SAM" id="SignalP"/>
    </source>
</evidence>
<feature type="signal peptide" evidence="3">
    <location>
        <begin position="1"/>
        <end position="26"/>
    </location>
</feature>
<protein>
    <submittedName>
        <fullName evidence="6">C-C motif chemokine 24</fullName>
    </submittedName>
</protein>
<dbReference type="Gene3D" id="2.40.50.40">
    <property type="match status" value="1"/>
</dbReference>
<organism evidence="5 6">
    <name type="scientific">Chrysochloris asiatica</name>
    <name type="common">Cape golden mole</name>
    <dbReference type="NCBI Taxonomy" id="185453"/>
    <lineage>
        <taxon>Eukaryota</taxon>
        <taxon>Metazoa</taxon>
        <taxon>Chordata</taxon>
        <taxon>Craniata</taxon>
        <taxon>Vertebrata</taxon>
        <taxon>Euteleostomi</taxon>
        <taxon>Mammalia</taxon>
        <taxon>Eutheria</taxon>
        <taxon>Afrotheria</taxon>
        <taxon>Chrysochloridae</taxon>
        <taxon>Chrysochlorinae</taxon>
        <taxon>Chrysochloris</taxon>
    </lineage>
</organism>
<evidence type="ECO:0000313" key="5">
    <source>
        <dbReference type="Proteomes" id="UP000504623"/>
    </source>
</evidence>
<dbReference type="GO" id="GO:0048020">
    <property type="term" value="F:CCR chemokine receptor binding"/>
    <property type="evidence" value="ECO:0007669"/>
    <property type="project" value="TreeGrafter"/>
</dbReference>
<dbReference type="GO" id="GO:0048245">
    <property type="term" value="P:eosinophil chemotaxis"/>
    <property type="evidence" value="ECO:0007669"/>
    <property type="project" value="TreeGrafter"/>
</dbReference>
<feature type="domain" description="Chemokine interleukin-8-like" evidence="4">
    <location>
        <begin position="30"/>
        <end position="89"/>
    </location>
</feature>
<dbReference type="GO" id="GO:0070098">
    <property type="term" value="P:chemokine-mediated signaling pathway"/>
    <property type="evidence" value="ECO:0007669"/>
    <property type="project" value="TreeGrafter"/>
</dbReference>